<evidence type="ECO:0000313" key="2">
    <source>
        <dbReference type="EMBL" id="RHB31255.1"/>
    </source>
</evidence>
<accession>A0A413VCF9</accession>
<dbReference type="EMBL" id="QSGO01000023">
    <property type="protein sequence ID" value="RHB31255.1"/>
    <property type="molecule type" value="Genomic_DNA"/>
</dbReference>
<dbReference type="Proteomes" id="UP000284379">
    <property type="component" value="Unassembled WGS sequence"/>
</dbReference>
<evidence type="ECO:0000313" key="3">
    <source>
        <dbReference type="Proteomes" id="UP000284379"/>
    </source>
</evidence>
<proteinExistence type="predicted"/>
<gene>
    <name evidence="2" type="ORF">DW888_18065</name>
</gene>
<dbReference type="InterPro" id="IPR039564">
    <property type="entry name" value="Peptidase_C39-like"/>
</dbReference>
<protein>
    <recommendedName>
        <fullName evidence="1">Peptidase C39-like domain-containing protein</fullName>
    </recommendedName>
</protein>
<evidence type="ECO:0000259" key="1">
    <source>
        <dbReference type="Pfam" id="PF13529"/>
    </source>
</evidence>
<sequence length="283" mass="32645">MELEIVFSVHHLFYQISLSLHTMIRNVIMKALYLGLFLIGSHLPSIQAQEVAPNDIPLPWYSQKISGCPYAHCSLASSLMVFDYYKGMTVDSCRSAAEAEAKLVEYQKNYFLKKRAPFKRRTSIGQGGYYSFEIDSLTRYYEHMVSAEHFMNKDYRTLKAYIDQGIPVLINVRHRGSSHGLMQPGSHRHWMVLRGINDTHVWINDPGRSAMMRSKGENQCFPIKRERGNPAWFDGCWTGRYIVITPRIPLAIARAGKLPPVEKEIEIQRPLIPWQELPEMINL</sequence>
<dbReference type="Gene3D" id="3.90.70.10">
    <property type="entry name" value="Cysteine proteinases"/>
    <property type="match status" value="1"/>
</dbReference>
<reference evidence="2 3" key="1">
    <citation type="submission" date="2018-08" db="EMBL/GenBank/DDBJ databases">
        <title>A genome reference for cultivated species of the human gut microbiota.</title>
        <authorList>
            <person name="Zou Y."/>
            <person name="Xue W."/>
            <person name="Luo G."/>
        </authorList>
    </citation>
    <scope>NUCLEOTIDE SEQUENCE [LARGE SCALE GENOMIC DNA]</scope>
    <source>
        <strain evidence="2 3">AM40-30BH</strain>
    </source>
</reference>
<feature type="domain" description="Peptidase C39-like" evidence="1">
    <location>
        <begin position="58"/>
        <end position="206"/>
    </location>
</feature>
<organism evidence="2 3">
    <name type="scientific">Bacteroides nordii</name>
    <dbReference type="NCBI Taxonomy" id="291645"/>
    <lineage>
        <taxon>Bacteria</taxon>
        <taxon>Pseudomonadati</taxon>
        <taxon>Bacteroidota</taxon>
        <taxon>Bacteroidia</taxon>
        <taxon>Bacteroidales</taxon>
        <taxon>Bacteroidaceae</taxon>
        <taxon>Bacteroides</taxon>
    </lineage>
</organism>
<name>A0A413VCF9_9BACE</name>
<comment type="caution">
    <text evidence="2">The sequence shown here is derived from an EMBL/GenBank/DDBJ whole genome shotgun (WGS) entry which is preliminary data.</text>
</comment>
<dbReference type="AlphaFoldDB" id="A0A413VCF9"/>
<dbReference type="Pfam" id="PF13529">
    <property type="entry name" value="Peptidase_C39_2"/>
    <property type="match status" value="1"/>
</dbReference>